<sequence length="78" mass="8278">MMQDTGLTRPWKAFVKKKSSELIINPEPSGAHQGQAALGAEGAEWKRPSGSGLGPTGSLSMVERAFHLSAGGNREMIQ</sequence>
<reference evidence="2" key="1">
    <citation type="journal article" date="2023" name="IMA Fungus">
        <title>Comparative genomic study of the Penicillium genus elucidates a diverse pangenome and 15 lateral gene transfer events.</title>
        <authorList>
            <person name="Petersen C."/>
            <person name="Sorensen T."/>
            <person name="Nielsen M.R."/>
            <person name="Sondergaard T.E."/>
            <person name="Sorensen J.L."/>
            <person name="Fitzpatrick D.A."/>
            <person name="Frisvad J.C."/>
            <person name="Nielsen K.L."/>
        </authorList>
    </citation>
    <scope>NUCLEOTIDE SEQUENCE</scope>
    <source>
        <strain evidence="2">IBT 15450</strain>
    </source>
</reference>
<dbReference type="Proteomes" id="UP001219568">
    <property type="component" value="Unassembled WGS sequence"/>
</dbReference>
<dbReference type="AlphaFoldDB" id="A0AAD6NAK5"/>
<accession>A0AAD6NAK5</accession>
<gene>
    <name evidence="2" type="ORF">N7460_006457</name>
</gene>
<evidence type="ECO:0000313" key="3">
    <source>
        <dbReference type="Proteomes" id="UP001219568"/>
    </source>
</evidence>
<dbReference type="EMBL" id="JAQJZL010000004">
    <property type="protein sequence ID" value="KAJ6045102.1"/>
    <property type="molecule type" value="Genomic_DNA"/>
</dbReference>
<protein>
    <submittedName>
        <fullName evidence="2">Uncharacterized protein</fullName>
    </submittedName>
</protein>
<feature type="compositionally biased region" description="Low complexity" evidence="1">
    <location>
        <begin position="30"/>
        <end position="42"/>
    </location>
</feature>
<proteinExistence type="predicted"/>
<evidence type="ECO:0000256" key="1">
    <source>
        <dbReference type="SAM" id="MobiDB-lite"/>
    </source>
</evidence>
<name>A0AAD6NAK5_PENCN</name>
<reference evidence="2" key="2">
    <citation type="submission" date="2023-01" db="EMBL/GenBank/DDBJ databases">
        <authorList>
            <person name="Petersen C."/>
        </authorList>
    </citation>
    <scope>NUCLEOTIDE SEQUENCE</scope>
    <source>
        <strain evidence="2">IBT 15450</strain>
    </source>
</reference>
<keyword evidence="3" id="KW-1185">Reference proteome</keyword>
<comment type="caution">
    <text evidence="2">The sequence shown here is derived from an EMBL/GenBank/DDBJ whole genome shotgun (WGS) entry which is preliminary data.</text>
</comment>
<organism evidence="2 3">
    <name type="scientific">Penicillium canescens</name>
    <dbReference type="NCBI Taxonomy" id="5083"/>
    <lineage>
        <taxon>Eukaryota</taxon>
        <taxon>Fungi</taxon>
        <taxon>Dikarya</taxon>
        <taxon>Ascomycota</taxon>
        <taxon>Pezizomycotina</taxon>
        <taxon>Eurotiomycetes</taxon>
        <taxon>Eurotiomycetidae</taxon>
        <taxon>Eurotiales</taxon>
        <taxon>Aspergillaceae</taxon>
        <taxon>Penicillium</taxon>
    </lineage>
</organism>
<evidence type="ECO:0000313" key="2">
    <source>
        <dbReference type="EMBL" id="KAJ6045102.1"/>
    </source>
</evidence>
<feature type="region of interest" description="Disordered" evidence="1">
    <location>
        <begin position="24"/>
        <end position="58"/>
    </location>
</feature>